<sequence length="617" mass="68735">MEVGSNKRKSSSSYLTYCCTKTFQNSPNLEMEHEDKKNSTAASDSKPIRKKAGGWRSIPYILGNETFERMATFGLFANFVVYLTREFNLQQVDAANIMNIWGGLTNFTPLLGAFISDAYIGKFKTIGVASFFSLLGMLVVTLTAWLPNLRPPKCHSPNLGHCQSATGGQLGVLLLGLGFLSIGTGGIRPCSIPFGVEQFDPTTDDGVRGIKSFYNWYYTSFTVIIIITSTVLVYIQDSVSWFIGFGIPTFLMLCSIILFIVGRRLYIHAKPEGSILSSIAQVFVASYKKRYVKLPHEVGVLENFYDPSVKETVSRKLPLTNQYRFLNKAAIVLENDLKPDGSRADPWRLCSIQQVEEVKCLISVIPIWGSGIIALTAMTQQGTFMVMQAVLMDRHLGPKFQIPAASIGVISMIAVGIWLPIYDRIIVPYLEKITKREGGITILQRMGIGIVFSILSMVASGLVERVRRVMANSHPNMAPMSVFWLAPQLVLLGFSDAFNIIGQIEFFNQEFPEHMRSLGNAVFACSFAGANYLCSFLTSTVHRVTKTRDHPDWLTNNLNVGKLDYFFFLIAILGSLNLVYFLICASRYEYKGDLTKAVKSDIDLELSTKKDSAFVDK</sequence>
<feature type="transmembrane region" description="Helical" evidence="6">
    <location>
        <begin position="216"/>
        <end position="235"/>
    </location>
</feature>
<feature type="transmembrane region" description="Helical" evidence="6">
    <location>
        <begin position="126"/>
        <end position="146"/>
    </location>
</feature>
<feature type="transmembrane region" description="Helical" evidence="6">
    <location>
        <begin position="166"/>
        <end position="187"/>
    </location>
</feature>
<dbReference type="InterPro" id="IPR000109">
    <property type="entry name" value="POT_fam"/>
</dbReference>
<reference evidence="7 8" key="1">
    <citation type="submission" date="2021-09" db="EMBL/GenBank/DDBJ databases">
        <title>Genomic insights and catalytic innovation underlie evolution of tropane alkaloids biosynthesis.</title>
        <authorList>
            <person name="Wang Y.-J."/>
            <person name="Tian T."/>
            <person name="Huang J.-P."/>
            <person name="Huang S.-X."/>
        </authorList>
    </citation>
    <scope>NUCLEOTIDE SEQUENCE [LARGE SCALE GENOMIC DNA]</scope>
    <source>
        <strain evidence="7">KIB-2018</strain>
        <tissue evidence="7">Leaf</tissue>
    </source>
</reference>
<feature type="transmembrane region" description="Helical" evidence="6">
    <location>
        <begin position="442"/>
        <end position="462"/>
    </location>
</feature>
<feature type="transmembrane region" description="Helical" evidence="6">
    <location>
        <begin position="565"/>
        <end position="583"/>
    </location>
</feature>
<organism evidence="7 8">
    <name type="scientific">Erythroxylum novogranatense</name>
    <dbReference type="NCBI Taxonomy" id="1862640"/>
    <lineage>
        <taxon>Eukaryota</taxon>
        <taxon>Viridiplantae</taxon>
        <taxon>Streptophyta</taxon>
        <taxon>Embryophyta</taxon>
        <taxon>Tracheophyta</taxon>
        <taxon>Spermatophyta</taxon>
        <taxon>Magnoliopsida</taxon>
        <taxon>eudicotyledons</taxon>
        <taxon>Gunneridae</taxon>
        <taxon>Pentapetalae</taxon>
        <taxon>rosids</taxon>
        <taxon>fabids</taxon>
        <taxon>Malpighiales</taxon>
        <taxon>Erythroxylaceae</taxon>
        <taxon>Erythroxylum</taxon>
    </lineage>
</organism>
<comment type="similarity">
    <text evidence="2">Belongs to the major facilitator superfamily. Proton-dependent oligopeptide transporter (POT/PTR) (TC 2.A.17) family.</text>
</comment>
<feature type="transmembrane region" description="Helical" evidence="6">
    <location>
        <begin position="400"/>
        <end position="421"/>
    </location>
</feature>
<dbReference type="GO" id="GO:0022857">
    <property type="term" value="F:transmembrane transporter activity"/>
    <property type="evidence" value="ECO:0007669"/>
    <property type="project" value="InterPro"/>
</dbReference>
<keyword evidence="8" id="KW-1185">Reference proteome</keyword>
<keyword evidence="3 6" id="KW-0812">Transmembrane</keyword>
<evidence type="ECO:0000256" key="4">
    <source>
        <dbReference type="ARBA" id="ARBA00022989"/>
    </source>
</evidence>
<evidence type="ECO:0000256" key="2">
    <source>
        <dbReference type="ARBA" id="ARBA00005982"/>
    </source>
</evidence>
<comment type="caution">
    <text evidence="7">The sequence shown here is derived from an EMBL/GenBank/DDBJ whole genome shotgun (WGS) entry which is preliminary data.</text>
</comment>
<evidence type="ECO:0000256" key="6">
    <source>
        <dbReference type="SAM" id="Phobius"/>
    </source>
</evidence>
<evidence type="ECO:0000256" key="5">
    <source>
        <dbReference type="ARBA" id="ARBA00023136"/>
    </source>
</evidence>
<accession>A0AAV8T2N3</accession>
<dbReference type="AlphaFoldDB" id="A0AAV8T2N3"/>
<feature type="transmembrane region" description="Helical" evidence="6">
    <location>
        <begin position="521"/>
        <end position="545"/>
    </location>
</feature>
<dbReference type="Pfam" id="PF00854">
    <property type="entry name" value="PTR2"/>
    <property type="match status" value="1"/>
</dbReference>
<dbReference type="CDD" id="cd17416">
    <property type="entry name" value="MFS_NPF1_2"/>
    <property type="match status" value="1"/>
</dbReference>
<evidence type="ECO:0000256" key="1">
    <source>
        <dbReference type="ARBA" id="ARBA00004141"/>
    </source>
</evidence>
<dbReference type="EMBL" id="JAIWQS010000007">
    <property type="protein sequence ID" value="KAJ8761022.1"/>
    <property type="molecule type" value="Genomic_DNA"/>
</dbReference>
<protein>
    <submittedName>
        <fullName evidence="7">Uncharacterized protein</fullName>
    </submittedName>
</protein>
<evidence type="ECO:0000256" key="3">
    <source>
        <dbReference type="ARBA" id="ARBA00022692"/>
    </source>
</evidence>
<dbReference type="GO" id="GO:0006857">
    <property type="term" value="P:oligopeptide transport"/>
    <property type="evidence" value="ECO:0007669"/>
    <property type="project" value="InterPro"/>
</dbReference>
<keyword evidence="4 6" id="KW-1133">Transmembrane helix</keyword>
<dbReference type="Proteomes" id="UP001159364">
    <property type="component" value="Linkage Group LG07"/>
</dbReference>
<feature type="transmembrane region" description="Helical" evidence="6">
    <location>
        <begin position="482"/>
        <end position="501"/>
    </location>
</feature>
<dbReference type="InterPro" id="IPR018456">
    <property type="entry name" value="PTR2_symporter_CS"/>
</dbReference>
<comment type="subcellular location">
    <subcellularLocation>
        <location evidence="1">Membrane</location>
        <topology evidence="1">Multi-pass membrane protein</topology>
    </subcellularLocation>
</comment>
<dbReference type="PANTHER" id="PTHR11654">
    <property type="entry name" value="OLIGOPEPTIDE TRANSPORTER-RELATED"/>
    <property type="match status" value="1"/>
</dbReference>
<name>A0AAV8T2N3_9ROSI</name>
<proteinExistence type="inferred from homology"/>
<keyword evidence="5 6" id="KW-0472">Membrane</keyword>
<feature type="transmembrane region" description="Helical" evidence="6">
    <location>
        <begin position="241"/>
        <end position="261"/>
    </location>
</feature>
<feature type="transmembrane region" description="Helical" evidence="6">
    <location>
        <begin position="358"/>
        <end position="380"/>
    </location>
</feature>
<dbReference type="Gene3D" id="1.20.1250.20">
    <property type="entry name" value="MFS general substrate transporter like domains"/>
    <property type="match status" value="1"/>
</dbReference>
<gene>
    <name evidence="7" type="ORF">K2173_022060</name>
</gene>
<dbReference type="GO" id="GO:0016020">
    <property type="term" value="C:membrane"/>
    <property type="evidence" value="ECO:0007669"/>
    <property type="project" value="UniProtKB-SubCell"/>
</dbReference>
<evidence type="ECO:0000313" key="7">
    <source>
        <dbReference type="EMBL" id="KAJ8761022.1"/>
    </source>
</evidence>
<evidence type="ECO:0000313" key="8">
    <source>
        <dbReference type="Proteomes" id="UP001159364"/>
    </source>
</evidence>
<dbReference type="SUPFAM" id="SSF103473">
    <property type="entry name" value="MFS general substrate transporter"/>
    <property type="match status" value="1"/>
</dbReference>
<dbReference type="InterPro" id="IPR036259">
    <property type="entry name" value="MFS_trans_sf"/>
</dbReference>
<dbReference type="PROSITE" id="PS01022">
    <property type="entry name" value="PTR2_1"/>
    <property type="match status" value="1"/>
</dbReference>